<evidence type="ECO:0000313" key="4">
    <source>
        <dbReference type="Proteomes" id="UP000489600"/>
    </source>
</evidence>
<dbReference type="OrthoDB" id="1110525at2759"/>
<name>A0A565BW94_9BRAS</name>
<keyword evidence="4" id="KW-1185">Reference proteome</keyword>
<evidence type="ECO:0000313" key="3">
    <source>
        <dbReference type="EMBL" id="VVB05667.1"/>
    </source>
</evidence>
<comment type="caution">
    <text evidence="3">The sequence shown here is derived from an EMBL/GenBank/DDBJ whole genome shotgun (WGS) entry which is preliminary data.</text>
</comment>
<proteinExistence type="predicted"/>
<dbReference type="Proteomes" id="UP000489600">
    <property type="component" value="Unassembled WGS sequence"/>
</dbReference>
<reference evidence="3" key="1">
    <citation type="submission" date="2019-07" db="EMBL/GenBank/DDBJ databases">
        <authorList>
            <person name="Dittberner H."/>
        </authorList>
    </citation>
    <scope>NUCLEOTIDE SEQUENCE [LARGE SCALE GENOMIC DNA]</scope>
</reference>
<evidence type="ECO:0000256" key="2">
    <source>
        <dbReference type="SAM" id="MobiDB-lite"/>
    </source>
</evidence>
<organism evidence="3 4">
    <name type="scientific">Arabis nemorensis</name>
    <dbReference type="NCBI Taxonomy" id="586526"/>
    <lineage>
        <taxon>Eukaryota</taxon>
        <taxon>Viridiplantae</taxon>
        <taxon>Streptophyta</taxon>
        <taxon>Embryophyta</taxon>
        <taxon>Tracheophyta</taxon>
        <taxon>Spermatophyta</taxon>
        <taxon>Magnoliopsida</taxon>
        <taxon>eudicotyledons</taxon>
        <taxon>Gunneridae</taxon>
        <taxon>Pentapetalae</taxon>
        <taxon>rosids</taxon>
        <taxon>malvids</taxon>
        <taxon>Brassicales</taxon>
        <taxon>Brassicaceae</taxon>
        <taxon>Arabideae</taxon>
        <taxon>Arabis</taxon>
    </lineage>
</organism>
<dbReference type="EMBL" id="CABITT030000005">
    <property type="protein sequence ID" value="VVB05667.1"/>
    <property type="molecule type" value="Genomic_DNA"/>
</dbReference>
<sequence length="155" mass="17085">MSTEENPGKISQDSELFDKVGDGVRPVSEDVENDSDKRKDDQVLASGIPTTSLLVNPLSGNAAQILPLLQNLLLQNDIQRERLMGLIQLYDPTAENRNPIVNAEGGQIATETDLSTVVQFLEQSVQKLEEDLENQKKANAQLEDDINRLTKSSDP</sequence>
<gene>
    <name evidence="3" type="ORF">ANE_LOCUS16111</name>
</gene>
<dbReference type="AlphaFoldDB" id="A0A565BW94"/>
<protein>
    <submittedName>
        <fullName evidence="3">Uncharacterized protein</fullName>
    </submittedName>
</protein>
<feature type="region of interest" description="Disordered" evidence="2">
    <location>
        <begin position="1"/>
        <end position="42"/>
    </location>
</feature>
<feature type="compositionally biased region" description="Polar residues" evidence="2">
    <location>
        <begin position="1"/>
        <end position="14"/>
    </location>
</feature>
<accession>A0A565BW94</accession>
<keyword evidence="1" id="KW-0175">Coiled coil</keyword>
<evidence type="ECO:0000256" key="1">
    <source>
        <dbReference type="SAM" id="Coils"/>
    </source>
</evidence>
<feature type="coiled-coil region" evidence="1">
    <location>
        <begin position="118"/>
        <end position="152"/>
    </location>
</feature>